<proteinExistence type="predicted"/>
<dbReference type="InterPro" id="IPR029787">
    <property type="entry name" value="Nucleotide_cyclase"/>
</dbReference>
<evidence type="ECO:0000259" key="2">
    <source>
        <dbReference type="PROSITE" id="PS50883"/>
    </source>
</evidence>
<dbReference type="CDD" id="cd01949">
    <property type="entry name" value="GGDEF"/>
    <property type="match status" value="1"/>
</dbReference>
<keyword evidence="1" id="KW-1133">Transmembrane helix</keyword>
<dbReference type="Pfam" id="PF00990">
    <property type="entry name" value="GGDEF"/>
    <property type="match status" value="1"/>
</dbReference>
<name>A0ABW4X7Q6_9ACTN</name>
<keyword evidence="1" id="KW-0472">Membrane</keyword>
<dbReference type="PANTHER" id="PTHR44757">
    <property type="entry name" value="DIGUANYLATE CYCLASE DGCP"/>
    <property type="match status" value="1"/>
</dbReference>
<evidence type="ECO:0000313" key="5">
    <source>
        <dbReference type="Proteomes" id="UP001597402"/>
    </source>
</evidence>
<feature type="transmembrane region" description="Helical" evidence="1">
    <location>
        <begin position="55"/>
        <end position="73"/>
    </location>
</feature>
<dbReference type="InterPro" id="IPR035919">
    <property type="entry name" value="EAL_sf"/>
</dbReference>
<keyword evidence="1" id="KW-0812">Transmembrane</keyword>
<feature type="transmembrane region" description="Helical" evidence="1">
    <location>
        <begin position="123"/>
        <end position="146"/>
    </location>
</feature>
<evidence type="ECO:0000313" key="4">
    <source>
        <dbReference type="EMBL" id="MFD2091190.1"/>
    </source>
</evidence>
<dbReference type="Pfam" id="PF00563">
    <property type="entry name" value="EAL"/>
    <property type="match status" value="1"/>
</dbReference>
<keyword evidence="5" id="KW-1185">Reference proteome</keyword>
<dbReference type="InterPro" id="IPR000160">
    <property type="entry name" value="GGDEF_dom"/>
</dbReference>
<dbReference type="SUPFAM" id="SSF55073">
    <property type="entry name" value="Nucleotide cyclase"/>
    <property type="match status" value="1"/>
</dbReference>
<dbReference type="PANTHER" id="PTHR44757:SF2">
    <property type="entry name" value="BIOFILM ARCHITECTURE MAINTENANCE PROTEIN MBAA"/>
    <property type="match status" value="1"/>
</dbReference>
<dbReference type="RefSeq" id="WP_376873224.1">
    <property type="nucleotide sequence ID" value="NZ_JBHUHP010000006.1"/>
</dbReference>
<accession>A0ABW4X7Q6</accession>
<dbReference type="Gene3D" id="3.30.70.270">
    <property type="match status" value="1"/>
</dbReference>
<feature type="transmembrane region" description="Helical" evidence="1">
    <location>
        <begin position="31"/>
        <end position="49"/>
    </location>
</feature>
<dbReference type="InterPro" id="IPR001633">
    <property type="entry name" value="EAL_dom"/>
</dbReference>
<dbReference type="InterPro" id="IPR043128">
    <property type="entry name" value="Rev_trsase/Diguanyl_cyclase"/>
</dbReference>
<dbReference type="PROSITE" id="PS50887">
    <property type="entry name" value="GGDEF"/>
    <property type="match status" value="1"/>
</dbReference>
<dbReference type="SMART" id="SM00052">
    <property type="entry name" value="EAL"/>
    <property type="match status" value="1"/>
</dbReference>
<dbReference type="NCBIfam" id="TIGR00254">
    <property type="entry name" value="GGDEF"/>
    <property type="match status" value="1"/>
</dbReference>
<dbReference type="Gene3D" id="3.20.20.450">
    <property type="entry name" value="EAL domain"/>
    <property type="match status" value="1"/>
</dbReference>
<comment type="caution">
    <text evidence="4">The sequence shown here is derived from an EMBL/GenBank/DDBJ whole genome shotgun (WGS) entry which is preliminary data.</text>
</comment>
<dbReference type="CDD" id="cd01948">
    <property type="entry name" value="EAL"/>
    <property type="match status" value="1"/>
</dbReference>
<evidence type="ECO:0000259" key="3">
    <source>
        <dbReference type="PROSITE" id="PS50887"/>
    </source>
</evidence>
<organism evidence="4 5">
    <name type="scientific">Blastococcus deserti</name>
    <dbReference type="NCBI Taxonomy" id="2259033"/>
    <lineage>
        <taxon>Bacteria</taxon>
        <taxon>Bacillati</taxon>
        <taxon>Actinomycetota</taxon>
        <taxon>Actinomycetes</taxon>
        <taxon>Geodermatophilales</taxon>
        <taxon>Geodermatophilaceae</taxon>
        <taxon>Blastococcus</taxon>
    </lineage>
</organism>
<evidence type="ECO:0000256" key="1">
    <source>
        <dbReference type="SAM" id="Phobius"/>
    </source>
</evidence>
<dbReference type="SMART" id="SM00267">
    <property type="entry name" value="GGDEF"/>
    <property type="match status" value="1"/>
</dbReference>
<sequence length="626" mass="66724">MILLRLRDRAVRLLPEGRLLPDAVWERRHRAIVRLCLTSAALLVLFAWLRGHGQPAAVAVLAAVAGPVALAGVPQLGRKGRAAATTLSLMAASAALVHLWAGVTEAHFVFFVMVGVVSLYQDWAPYGIALVVVTLHHGVVGTIYPHAVYSHDAVHDPWLWAGIHAAFVLAASIAHLAAWRLNEDQVLSDPLTGLANRTLLEEITHRLLARGGSVSLLFIDLDDFKAVNDSRGHAAGDELLLVLAERLRGCVRTGDVVARIGGDEFAVVVNGGADVARSVAERALVALSVPVPLADGMLTVHASIGVAGSSDSDRTSDALLRNADLAMYLAKAQGKNRLVVYADGMAEEASRRAAFAQDLAVAADSGQLEVHYQPTVRLADGRTTGFEALVRWNHPERGLVPPVEFVPLAEETGAITGIGRWVLREALRQGAAWMAETGAPLRMAVNLSPRQFQDGDVTADVVAALEETGFPAAQLTLEVTEGVLVRDVDSVVTQLDALRSLGIRIAIDDFGTGFSGLSYLRHLPADILKIDRSFVMDLPRGRSAATLITSIVELARTLGLDVVAEGVETEGQRRALAELDCGLAQGYLFARPEPAELAGRSLPRTVRVPAQPGAPAVEQVQADRTA</sequence>
<dbReference type="InterPro" id="IPR052155">
    <property type="entry name" value="Biofilm_reg_signaling"/>
</dbReference>
<protein>
    <submittedName>
        <fullName evidence="4">Bifunctional diguanylate cyclase/phosphodiesterase</fullName>
    </submittedName>
</protein>
<feature type="domain" description="GGDEF" evidence="3">
    <location>
        <begin position="212"/>
        <end position="343"/>
    </location>
</feature>
<gene>
    <name evidence="4" type="ORF">ACFSHS_06330</name>
</gene>
<dbReference type="EMBL" id="JBHUHP010000006">
    <property type="protein sequence ID" value="MFD2091190.1"/>
    <property type="molecule type" value="Genomic_DNA"/>
</dbReference>
<feature type="transmembrane region" description="Helical" evidence="1">
    <location>
        <begin position="158"/>
        <end position="179"/>
    </location>
</feature>
<dbReference type="SUPFAM" id="SSF141868">
    <property type="entry name" value="EAL domain-like"/>
    <property type="match status" value="1"/>
</dbReference>
<reference evidence="5" key="1">
    <citation type="journal article" date="2019" name="Int. J. Syst. Evol. Microbiol.">
        <title>The Global Catalogue of Microorganisms (GCM) 10K type strain sequencing project: providing services to taxonomists for standard genome sequencing and annotation.</title>
        <authorList>
            <consortium name="The Broad Institute Genomics Platform"/>
            <consortium name="The Broad Institute Genome Sequencing Center for Infectious Disease"/>
            <person name="Wu L."/>
            <person name="Ma J."/>
        </authorList>
    </citation>
    <scope>NUCLEOTIDE SEQUENCE [LARGE SCALE GENOMIC DNA]</scope>
    <source>
        <strain evidence="5">JCM 3338</strain>
    </source>
</reference>
<dbReference type="Proteomes" id="UP001597402">
    <property type="component" value="Unassembled WGS sequence"/>
</dbReference>
<dbReference type="PROSITE" id="PS50883">
    <property type="entry name" value="EAL"/>
    <property type="match status" value="1"/>
</dbReference>
<feature type="domain" description="EAL" evidence="2">
    <location>
        <begin position="352"/>
        <end position="606"/>
    </location>
</feature>